<dbReference type="InterPro" id="IPR003593">
    <property type="entry name" value="AAA+_ATPase"/>
</dbReference>
<reference evidence="4" key="1">
    <citation type="submission" date="2023-08" db="EMBL/GenBank/DDBJ databases">
        <authorList>
            <person name="Messyasz A."/>
            <person name="Mannisto M.K."/>
            <person name="Kerkhof L.J."/>
            <person name="Haggblom M."/>
        </authorList>
    </citation>
    <scope>NUCLEOTIDE SEQUENCE</scope>
    <source>
        <strain evidence="4">M8UP39</strain>
    </source>
</reference>
<evidence type="ECO:0000256" key="2">
    <source>
        <dbReference type="ARBA" id="ARBA00022840"/>
    </source>
</evidence>
<organism evidence="4">
    <name type="scientific">Tunturiibacter gelidiferens</name>
    <dbReference type="NCBI Taxonomy" id="3069689"/>
    <lineage>
        <taxon>Bacteria</taxon>
        <taxon>Pseudomonadati</taxon>
        <taxon>Acidobacteriota</taxon>
        <taxon>Terriglobia</taxon>
        <taxon>Terriglobales</taxon>
        <taxon>Acidobacteriaceae</taxon>
        <taxon>Tunturiibacter</taxon>
    </lineage>
</organism>
<dbReference type="InterPro" id="IPR027417">
    <property type="entry name" value="P-loop_NTPase"/>
</dbReference>
<dbReference type="EMBL" id="CP132938">
    <property type="protein sequence ID" value="XCB22100.1"/>
    <property type="molecule type" value="Genomic_DNA"/>
</dbReference>
<dbReference type="PANTHER" id="PTHR32071:SF122">
    <property type="entry name" value="SIGMA FACTOR"/>
    <property type="match status" value="1"/>
</dbReference>
<dbReference type="Gene3D" id="1.10.8.60">
    <property type="match status" value="1"/>
</dbReference>
<evidence type="ECO:0000313" key="4">
    <source>
        <dbReference type="EMBL" id="XCB22100.1"/>
    </source>
</evidence>
<reference evidence="4" key="2">
    <citation type="journal article" date="2024" name="Environ. Microbiol.">
        <title>Genome analysis and description of Tunturibacter gen. nov. expands the diversity of Terriglobia in tundra soils.</title>
        <authorList>
            <person name="Messyasz A."/>
            <person name="Mannisto M.K."/>
            <person name="Kerkhof L.J."/>
            <person name="Haggblom M.M."/>
        </authorList>
    </citation>
    <scope>NUCLEOTIDE SEQUENCE</scope>
    <source>
        <strain evidence="4">M8UP39</strain>
    </source>
</reference>
<sequence>MQTNERFACRQGAGLCMNDFRDKQGPFAQRCGRATSEQKRKSNSVREEPLSFQHDIASSRLDEDFFGSSEALLPALVYVPRVAAKDCTVLITGEIGTGTELVARAIHRLSYRSPQAFVRANCAAIPPERIASELLGRQKGSRSQATEPRPGRFQLAEGGTIFLEGIGKLSAESQLALLRVLQEIESELAGEGDSIRSGVRLIAATHRDLGAATANGTFRSDLFDRLNGIPIMVPPLRERKEYIPMLAWYFLTHYAGTAGKKLPSLTRSVMDLLQSYPWPGNMRELQRVMERFVNHCEAKSFTVDAKCVPWESISARTSVRAESGELLPSEKELLEHALMEMLAELPGWEA</sequence>
<keyword evidence="1" id="KW-0547">Nucleotide-binding</keyword>
<dbReference type="Pfam" id="PF00158">
    <property type="entry name" value="Sigma54_activat"/>
    <property type="match status" value="1"/>
</dbReference>
<evidence type="ECO:0000259" key="3">
    <source>
        <dbReference type="PROSITE" id="PS50045"/>
    </source>
</evidence>
<feature type="domain" description="Sigma-54 factor interaction" evidence="3">
    <location>
        <begin position="65"/>
        <end position="294"/>
    </location>
</feature>
<protein>
    <submittedName>
        <fullName evidence="4">Sigma 54-interacting transcriptional regulator</fullName>
    </submittedName>
</protein>
<dbReference type="GO" id="GO:0005524">
    <property type="term" value="F:ATP binding"/>
    <property type="evidence" value="ECO:0007669"/>
    <property type="project" value="UniProtKB-KW"/>
</dbReference>
<dbReference type="PROSITE" id="PS50045">
    <property type="entry name" value="SIGMA54_INTERACT_4"/>
    <property type="match status" value="1"/>
</dbReference>
<dbReference type="SUPFAM" id="SSF52540">
    <property type="entry name" value="P-loop containing nucleoside triphosphate hydrolases"/>
    <property type="match status" value="1"/>
</dbReference>
<dbReference type="PANTHER" id="PTHR32071">
    <property type="entry name" value="TRANSCRIPTIONAL REGULATORY PROTEIN"/>
    <property type="match status" value="1"/>
</dbReference>
<dbReference type="Gene3D" id="3.40.50.300">
    <property type="entry name" value="P-loop containing nucleotide triphosphate hydrolases"/>
    <property type="match status" value="1"/>
</dbReference>
<dbReference type="InterPro" id="IPR058031">
    <property type="entry name" value="AAA_lid_NorR"/>
</dbReference>
<dbReference type="KEGG" id="tgi:RBB81_21370"/>
<name>A0AAU7YZU1_9BACT</name>
<evidence type="ECO:0000256" key="1">
    <source>
        <dbReference type="ARBA" id="ARBA00022741"/>
    </source>
</evidence>
<dbReference type="SMART" id="SM00382">
    <property type="entry name" value="AAA"/>
    <property type="match status" value="1"/>
</dbReference>
<dbReference type="RefSeq" id="WP_353072096.1">
    <property type="nucleotide sequence ID" value="NZ_CP132938.1"/>
</dbReference>
<dbReference type="InterPro" id="IPR002078">
    <property type="entry name" value="Sigma_54_int"/>
</dbReference>
<dbReference type="Pfam" id="PF25601">
    <property type="entry name" value="AAA_lid_14"/>
    <property type="match status" value="1"/>
</dbReference>
<dbReference type="GO" id="GO:0006355">
    <property type="term" value="P:regulation of DNA-templated transcription"/>
    <property type="evidence" value="ECO:0007669"/>
    <property type="project" value="InterPro"/>
</dbReference>
<dbReference type="AlphaFoldDB" id="A0AAU7YZU1"/>
<dbReference type="CDD" id="cd00009">
    <property type="entry name" value="AAA"/>
    <property type="match status" value="1"/>
</dbReference>
<gene>
    <name evidence="4" type="ORF">RBB81_21370</name>
</gene>
<proteinExistence type="predicted"/>
<keyword evidence="2" id="KW-0067">ATP-binding</keyword>
<accession>A0AAU7YZU1</accession>